<organism evidence="1 2">
    <name type="scientific">Vaccinium darrowii</name>
    <dbReference type="NCBI Taxonomy" id="229202"/>
    <lineage>
        <taxon>Eukaryota</taxon>
        <taxon>Viridiplantae</taxon>
        <taxon>Streptophyta</taxon>
        <taxon>Embryophyta</taxon>
        <taxon>Tracheophyta</taxon>
        <taxon>Spermatophyta</taxon>
        <taxon>Magnoliopsida</taxon>
        <taxon>eudicotyledons</taxon>
        <taxon>Gunneridae</taxon>
        <taxon>Pentapetalae</taxon>
        <taxon>asterids</taxon>
        <taxon>Ericales</taxon>
        <taxon>Ericaceae</taxon>
        <taxon>Vaccinioideae</taxon>
        <taxon>Vaccinieae</taxon>
        <taxon>Vaccinium</taxon>
    </lineage>
</organism>
<reference evidence="1 2" key="1">
    <citation type="journal article" date="2021" name="Hortic Res">
        <title>High-quality reference genome and annotation aids understanding of berry development for evergreen blueberry (Vaccinium darrowii).</title>
        <authorList>
            <person name="Yu J."/>
            <person name="Hulse-Kemp A.M."/>
            <person name="Babiker E."/>
            <person name="Staton M."/>
        </authorList>
    </citation>
    <scope>NUCLEOTIDE SEQUENCE [LARGE SCALE GENOMIC DNA]</scope>
    <source>
        <strain evidence="2">cv. NJ 8807/NJ 8810</strain>
        <tissue evidence="1">Young leaf</tissue>
    </source>
</reference>
<name>A0ACB7XJT6_9ERIC</name>
<evidence type="ECO:0000313" key="1">
    <source>
        <dbReference type="EMBL" id="KAH7840940.1"/>
    </source>
</evidence>
<evidence type="ECO:0000313" key="2">
    <source>
        <dbReference type="Proteomes" id="UP000828048"/>
    </source>
</evidence>
<dbReference type="EMBL" id="CM037160">
    <property type="protein sequence ID" value="KAH7840940.1"/>
    <property type="molecule type" value="Genomic_DNA"/>
</dbReference>
<sequence length="220" mass="24352">MENKLITVPEDFTDTEEDNLSLCNFAISGYEEHENDDNLSPRKSISSDTEPFEFFHEVNEYQKRDYLCLKSASSSKARGFEFYKEGRELNRSSSNRVCRSSKANLPSARKVNITAITDMSAKSRRRMFMFGPVKFKPEMDVDAIRKRSRSRLGPVNIPPMPEEFTETGMEMAIVKSGGGRGKSVGGGGGGAGGMLRPLWCRSHLATALAKSLGCISASMV</sequence>
<protein>
    <submittedName>
        <fullName evidence="1">Uncharacterized protein</fullName>
    </submittedName>
</protein>
<dbReference type="Proteomes" id="UP000828048">
    <property type="component" value="Chromosome 10"/>
</dbReference>
<proteinExistence type="predicted"/>
<comment type="caution">
    <text evidence="1">The sequence shown here is derived from an EMBL/GenBank/DDBJ whole genome shotgun (WGS) entry which is preliminary data.</text>
</comment>
<accession>A0ACB7XJT6</accession>
<keyword evidence="2" id="KW-1185">Reference proteome</keyword>
<gene>
    <name evidence="1" type="ORF">Vadar_023624</name>
</gene>